<dbReference type="Ensembl" id="ENSSMAT00000066283.1">
    <property type="protein sequence ID" value="ENSSMAP00000065990.1"/>
    <property type="gene ID" value="ENSSMAG00000034272.1"/>
</dbReference>
<dbReference type="Proteomes" id="UP000694558">
    <property type="component" value="Chromosome 8"/>
</dbReference>
<dbReference type="AlphaFoldDB" id="A0A8D3E2I1"/>
<protein>
    <submittedName>
        <fullName evidence="1">Uncharacterized protein</fullName>
    </submittedName>
</protein>
<reference evidence="1" key="1">
    <citation type="submission" date="2023-05" db="EMBL/GenBank/DDBJ databases">
        <title>High-quality long-read genome of Scophthalmus maximus.</title>
        <authorList>
            <person name="Lien S."/>
            <person name="Martinez P."/>
        </authorList>
    </citation>
    <scope>NUCLEOTIDE SEQUENCE [LARGE SCALE GENOMIC DNA]</scope>
</reference>
<sequence length="108" mass="11354">MPVHAFPACGDGRGPGTVYVPLLFTCHFPSMLGHRKSVVTAVPCQSRGNTKVKVKEWNGGCGPRSRVVFSTNTKVGGSIPDSPDPHAVVSLGKTLNRKSPLTALPCSV</sequence>
<proteinExistence type="predicted"/>
<evidence type="ECO:0000313" key="2">
    <source>
        <dbReference type="Proteomes" id="UP000694558"/>
    </source>
</evidence>
<reference evidence="1" key="2">
    <citation type="submission" date="2025-08" db="UniProtKB">
        <authorList>
            <consortium name="Ensembl"/>
        </authorList>
    </citation>
    <scope>IDENTIFICATION</scope>
</reference>
<organism evidence="1 2">
    <name type="scientific">Scophthalmus maximus</name>
    <name type="common">Turbot</name>
    <name type="synonym">Psetta maxima</name>
    <dbReference type="NCBI Taxonomy" id="52904"/>
    <lineage>
        <taxon>Eukaryota</taxon>
        <taxon>Metazoa</taxon>
        <taxon>Chordata</taxon>
        <taxon>Craniata</taxon>
        <taxon>Vertebrata</taxon>
        <taxon>Euteleostomi</taxon>
        <taxon>Actinopterygii</taxon>
        <taxon>Neopterygii</taxon>
        <taxon>Teleostei</taxon>
        <taxon>Neoteleostei</taxon>
        <taxon>Acanthomorphata</taxon>
        <taxon>Carangaria</taxon>
        <taxon>Pleuronectiformes</taxon>
        <taxon>Pleuronectoidei</taxon>
        <taxon>Scophthalmidae</taxon>
        <taxon>Scophthalmus</taxon>
    </lineage>
</organism>
<name>A0A8D3E2I1_SCOMX</name>
<accession>A0A8D3E2I1</accession>
<evidence type="ECO:0000313" key="1">
    <source>
        <dbReference type="Ensembl" id="ENSSMAP00000065990.1"/>
    </source>
</evidence>